<reference evidence="2 3" key="1">
    <citation type="submission" date="2023-02" db="EMBL/GenBank/DDBJ databases">
        <title>LHISI_Scaffold_Assembly.</title>
        <authorList>
            <person name="Stuart O.P."/>
            <person name="Cleave R."/>
            <person name="Magrath M.J.L."/>
            <person name="Mikheyev A.S."/>
        </authorList>
    </citation>
    <scope>NUCLEOTIDE SEQUENCE [LARGE SCALE GENOMIC DNA]</scope>
    <source>
        <strain evidence="2">Daus_M_001</strain>
        <tissue evidence="2">Leg muscle</tissue>
    </source>
</reference>
<feature type="region of interest" description="Disordered" evidence="1">
    <location>
        <begin position="155"/>
        <end position="175"/>
    </location>
</feature>
<gene>
    <name evidence="2" type="ORF">PR048_017021</name>
</gene>
<proteinExistence type="predicted"/>
<dbReference type="Proteomes" id="UP001159363">
    <property type="component" value="Chromosome 5"/>
</dbReference>
<keyword evidence="3" id="KW-1185">Reference proteome</keyword>
<evidence type="ECO:0000313" key="2">
    <source>
        <dbReference type="EMBL" id="KAJ8880551.1"/>
    </source>
</evidence>
<dbReference type="EMBL" id="JARBHB010000006">
    <property type="protein sequence ID" value="KAJ8880551.1"/>
    <property type="molecule type" value="Genomic_DNA"/>
</dbReference>
<protein>
    <submittedName>
        <fullName evidence="2">Uncharacterized protein</fullName>
    </submittedName>
</protein>
<comment type="caution">
    <text evidence="2">The sequence shown here is derived from an EMBL/GenBank/DDBJ whole genome shotgun (WGS) entry which is preliminary data.</text>
</comment>
<name>A0ABQ9H8I5_9NEOP</name>
<feature type="compositionally biased region" description="Basic and acidic residues" evidence="1">
    <location>
        <begin position="158"/>
        <end position="175"/>
    </location>
</feature>
<organism evidence="2 3">
    <name type="scientific">Dryococelus australis</name>
    <dbReference type="NCBI Taxonomy" id="614101"/>
    <lineage>
        <taxon>Eukaryota</taxon>
        <taxon>Metazoa</taxon>
        <taxon>Ecdysozoa</taxon>
        <taxon>Arthropoda</taxon>
        <taxon>Hexapoda</taxon>
        <taxon>Insecta</taxon>
        <taxon>Pterygota</taxon>
        <taxon>Neoptera</taxon>
        <taxon>Polyneoptera</taxon>
        <taxon>Phasmatodea</taxon>
        <taxon>Verophasmatodea</taxon>
        <taxon>Anareolatae</taxon>
        <taxon>Phasmatidae</taxon>
        <taxon>Eurycanthinae</taxon>
        <taxon>Dryococelus</taxon>
    </lineage>
</organism>
<evidence type="ECO:0000256" key="1">
    <source>
        <dbReference type="SAM" id="MobiDB-lite"/>
    </source>
</evidence>
<accession>A0ABQ9H8I5</accession>
<sequence>MMEVEGTEPTVTKIKVGMKCRVKNMRVELLRFHEEEMVTALNIAVLRVDEGEVRWVWSSAGMQGRGKWQSPEASSCTIPTCESTGAIPPGMEPGSQRWEAISVHRFSILEDDDGCDLQEDENDAGCSDTQLNFLPRRSRLARHWQGKVLATTRPVGIGEREREREKERETERQAA</sequence>
<evidence type="ECO:0000313" key="3">
    <source>
        <dbReference type="Proteomes" id="UP001159363"/>
    </source>
</evidence>